<dbReference type="Gene3D" id="3.30.479.30">
    <property type="entry name" value="Band 7 domain"/>
    <property type="match status" value="1"/>
</dbReference>
<dbReference type="NCBIfam" id="TIGR01933">
    <property type="entry name" value="hflK"/>
    <property type="match status" value="1"/>
</dbReference>
<dbReference type="Proteomes" id="UP000709466">
    <property type="component" value="Unassembled WGS sequence"/>
</dbReference>
<dbReference type="InterPro" id="IPR010201">
    <property type="entry name" value="HflK"/>
</dbReference>
<dbReference type="EMBL" id="JAATOP010000004">
    <property type="protein sequence ID" value="NIY72446.1"/>
    <property type="molecule type" value="Genomic_DNA"/>
</dbReference>
<name>A0ABX0VWU8_9RHOB</name>
<keyword evidence="3 6" id="KW-0812">Transmembrane</keyword>
<sequence length="391" mass="42079">MAGNNGGPWGGGGNRGGSNGGDDKDRQRPNGGRRPNEGQAPEIDQLFNKGRDRLRVLMGGDNGRTGNGGGGFGGGNSGGPKLTGATIGIGAVVAVLIWGAASFYTVRPEQQSVELFLGEFHDTGQPGLNFAPWPLITHEVRSVTTENTIDIGAQSTGEDTGLMLTGDENIVDIDFQVVWKIKDLPAFMFNLADPEATIAAVAESAMREIVAQSELAPILNTERGVIQTRLTEMVQSTLDSYDSGVDIVRINLDRVDPPQPVISSFFKVQDAEQERARLQNVADKYSNQVVAEARGQAAQDLEEAEAYRARVTNAAQGEASRFTSILAEYQASPDVTRRRMYLETMEELLQSVDLMILDQPEGQGQGVVPYLPLNELRSNNANRTTEQGGSN</sequence>
<comment type="subunit">
    <text evidence="6">HflC and HflK may interact to form a multimeric complex.</text>
</comment>
<feature type="domain" description="Band 7" evidence="8">
    <location>
        <begin position="101"/>
        <end position="269"/>
    </location>
</feature>
<dbReference type="Pfam" id="PF01145">
    <property type="entry name" value="Band_7"/>
    <property type="match status" value="1"/>
</dbReference>
<dbReference type="RefSeq" id="WP_167637823.1">
    <property type="nucleotide sequence ID" value="NZ_JAATOP010000004.1"/>
</dbReference>
<feature type="transmembrane region" description="Helical" evidence="6">
    <location>
        <begin position="85"/>
        <end position="106"/>
    </location>
</feature>
<reference evidence="9 10" key="1">
    <citation type="submission" date="2020-03" db="EMBL/GenBank/DDBJ databases">
        <title>Bacterial isolates of synthetic phycosphere.</title>
        <authorList>
            <person name="Fu H."/>
            <person name="Moran M.A."/>
        </authorList>
    </citation>
    <scope>NUCLEOTIDE SEQUENCE [LARGE SCALE GENOMIC DNA]</scope>
    <source>
        <strain evidence="9 10">HF1</strain>
    </source>
</reference>
<dbReference type="InterPro" id="IPR001107">
    <property type="entry name" value="Band_7"/>
</dbReference>
<feature type="compositionally biased region" description="Gly residues" evidence="7">
    <location>
        <begin position="1"/>
        <end position="20"/>
    </location>
</feature>
<dbReference type="SUPFAM" id="SSF117892">
    <property type="entry name" value="Band 7/SPFH domain"/>
    <property type="match status" value="1"/>
</dbReference>
<organism evidence="9 10">
    <name type="scientific">Marivivens donghaensis</name>
    <dbReference type="NCBI Taxonomy" id="1699413"/>
    <lineage>
        <taxon>Bacteria</taxon>
        <taxon>Pseudomonadati</taxon>
        <taxon>Pseudomonadota</taxon>
        <taxon>Alphaproteobacteria</taxon>
        <taxon>Rhodobacterales</taxon>
        <taxon>Paracoccaceae</taxon>
        <taxon>Marivivens group</taxon>
        <taxon>Marivivens</taxon>
    </lineage>
</organism>
<accession>A0ABX0VWU8</accession>
<evidence type="ECO:0000256" key="5">
    <source>
        <dbReference type="ARBA" id="ARBA00023136"/>
    </source>
</evidence>
<keyword evidence="4 6" id="KW-1133">Transmembrane helix</keyword>
<dbReference type="CDD" id="cd03404">
    <property type="entry name" value="SPFH_HflK"/>
    <property type="match status" value="1"/>
</dbReference>
<keyword evidence="5 6" id="KW-0472">Membrane</keyword>
<feature type="region of interest" description="Disordered" evidence="7">
    <location>
        <begin position="1"/>
        <end position="48"/>
    </location>
</feature>
<evidence type="ECO:0000256" key="7">
    <source>
        <dbReference type="SAM" id="MobiDB-lite"/>
    </source>
</evidence>
<comment type="function">
    <text evidence="6">HflC and HflK could encode or regulate a protease.</text>
</comment>
<evidence type="ECO:0000313" key="9">
    <source>
        <dbReference type="EMBL" id="NIY72446.1"/>
    </source>
</evidence>
<feature type="compositionally biased region" description="Gly residues" evidence="7">
    <location>
        <begin position="60"/>
        <end position="75"/>
    </location>
</feature>
<evidence type="ECO:0000256" key="3">
    <source>
        <dbReference type="ARBA" id="ARBA00022692"/>
    </source>
</evidence>
<comment type="similarity">
    <text evidence="2 6">Belongs to the band 7/mec-2 family. HflK subfamily.</text>
</comment>
<evidence type="ECO:0000256" key="6">
    <source>
        <dbReference type="RuleBase" id="RU364113"/>
    </source>
</evidence>
<dbReference type="SMART" id="SM00244">
    <property type="entry name" value="PHB"/>
    <property type="match status" value="1"/>
</dbReference>
<dbReference type="GO" id="GO:0006508">
    <property type="term" value="P:proteolysis"/>
    <property type="evidence" value="ECO:0007669"/>
    <property type="project" value="UniProtKB-KW"/>
</dbReference>
<evidence type="ECO:0000313" key="10">
    <source>
        <dbReference type="Proteomes" id="UP000709466"/>
    </source>
</evidence>
<gene>
    <name evidence="9" type="primary">hflK</name>
    <name evidence="9" type="ORF">HCZ30_08350</name>
</gene>
<keyword evidence="9" id="KW-0645">Protease</keyword>
<evidence type="ECO:0000259" key="8">
    <source>
        <dbReference type="SMART" id="SM00244"/>
    </source>
</evidence>
<proteinExistence type="inferred from homology"/>
<feature type="region of interest" description="Disordered" evidence="7">
    <location>
        <begin position="56"/>
        <end position="75"/>
    </location>
</feature>
<keyword evidence="9" id="KW-0378">Hydrolase</keyword>
<dbReference type="PANTHER" id="PTHR43327">
    <property type="entry name" value="STOMATIN-LIKE PROTEIN 2, MITOCHONDRIAL"/>
    <property type="match status" value="1"/>
</dbReference>
<comment type="caution">
    <text evidence="9">The sequence shown here is derived from an EMBL/GenBank/DDBJ whole genome shotgun (WGS) entry which is preliminary data.</text>
</comment>
<keyword evidence="10" id="KW-1185">Reference proteome</keyword>
<dbReference type="GO" id="GO:0008233">
    <property type="term" value="F:peptidase activity"/>
    <property type="evidence" value="ECO:0007669"/>
    <property type="project" value="UniProtKB-KW"/>
</dbReference>
<evidence type="ECO:0000256" key="2">
    <source>
        <dbReference type="ARBA" id="ARBA00006971"/>
    </source>
</evidence>
<evidence type="ECO:0000256" key="4">
    <source>
        <dbReference type="ARBA" id="ARBA00022989"/>
    </source>
</evidence>
<dbReference type="PANTHER" id="PTHR43327:SF2">
    <property type="entry name" value="MODULATOR OF FTSH PROTEASE HFLK"/>
    <property type="match status" value="1"/>
</dbReference>
<comment type="subcellular location">
    <subcellularLocation>
        <location evidence="1">Membrane</location>
        <topology evidence="1">Single-pass membrane protein</topology>
    </subcellularLocation>
</comment>
<protein>
    <recommendedName>
        <fullName evidence="6">Protein HflK</fullName>
    </recommendedName>
</protein>
<evidence type="ECO:0000256" key="1">
    <source>
        <dbReference type="ARBA" id="ARBA00004167"/>
    </source>
</evidence>
<dbReference type="InterPro" id="IPR036013">
    <property type="entry name" value="Band_7/SPFH_dom_sf"/>
</dbReference>
<dbReference type="InterPro" id="IPR050710">
    <property type="entry name" value="Band7/mec-2_domain"/>
</dbReference>